<reference evidence="1" key="3">
    <citation type="submission" date="2023-05" db="EMBL/GenBank/DDBJ databases">
        <authorList>
            <person name="Smith C.H."/>
        </authorList>
    </citation>
    <scope>NUCLEOTIDE SEQUENCE</scope>
    <source>
        <strain evidence="1">CHS0354</strain>
        <tissue evidence="1">Mantle</tissue>
    </source>
</reference>
<reference evidence="1" key="2">
    <citation type="journal article" date="2021" name="Genome Biol. Evol.">
        <title>Developing a high-quality reference genome for a parasitic bivalve with doubly uniparental inheritance (Bivalvia: Unionida).</title>
        <authorList>
            <person name="Smith C.H."/>
        </authorList>
    </citation>
    <scope>NUCLEOTIDE SEQUENCE</scope>
    <source>
        <strain evidence="1">CHS0354</strain>
        <tissue evidence="1">Mantle</tissue>
    </source>
</reference>
<comment type="caution">
    <text evidence="1">The sequence shown here is derived from an EMBL/GenBank/DDBJ whole genome shotgun (WGS) entry which is preliminary data.</text>
</comment>
<evidence type="ECO:0000313" key="1">
    <source>
        <dbReference type="EMBL" id="KAK3588250.1"/>
    </source>
</evidence>
<reference evidence="1" key="1">
    <citation type="journal article" date="2021" name="Genome Biol. Evol.">
        <title>A High-Quality Reference Genome for a Parasitic Bivalve with Doubly Uniparental Inheritance (Bivalvia: Unionida).</title>
        <authorList>
            <person name="Smith C.H."/>
        </authorList>
    </citation>
    <scope>NUCLEOTIDE SEQUENCE</scope>
    <source>
        <strain evidence="1">CHS0354</strain>
    </source>
</reference>
<proteinExistence type="predicted"/>
<dbReference type="AlphaFoldDB" id="A0AAE0SBF4"/>
<accession>A0AAE0SBF4</accession>
<keyword evidence="2" id="KW-1185">Reference proteome</keyword>
<feature type="non-terminal residue" evidence="1">
    <location>
        <position position="118"/>
    </location>
</feature>
<dbReference type="EMBL" id="JAEAOA010000104">
    <property type="protein sequence ID" value="KAK3588250.1"/>
    <property type="molecule type" value="Genomic_DNA"/>
</dbReference>
<name>A0AAE0SBF4_9BIVA</name>
<evidence type="ECO:0000313" key="2">
    <source>
        <dbReference type="Proteomes" id="UP001195483"/>
    </source>
</evidence>
<protein>
    <submittedName>
        <fullName evidence="1">Uncharacterized protein</fullName>
    </submittedName>
</protein>
<gene>
    <name evidence="1" type="ORF">CHS0354_000993</name>
</gene>
<sequence>KYYIIISKNVGAYGSNSCGQKFWIIGFQMIATKFYPVLAASDHEEMHWKVPVSQPSCFCHFDEGRILQLGIERHSRLLRHSIMNLLLVVQPMMRIVSVTSLPYGNSKARRIVRRDIMA</sequence>
<dbReference type="Proteomes" id="UP001195483">
    <property type="component" value="Unassembled WGS sequence"/>
</dbReference>
<organism evidence="1 2">
    <name type="scientific">Potamilus streckersoni</name>
    <dbReference type="NCBI Taxonomy" id="2493646"/>
    <lineage>
        <taxon>Eukaryota</taxon>
        <taxon>Metazoa</taxon>
        <taxon>Spiralia</taxon>
        <taxon>Lophotrochozoa</taxon>
        <taxon>Mollusca</taxon>
        <taxon>Bivalvia</taxon>
        <taxon>Autobranchia</taxon>
        <taxon>Heteroconchia</taxon>
        <taxon>Palaeoheterodonta</taxon>
        <taxon>Unionida</taxon>
        <taxon>Unionoidea</taxon>
        <taxon>Unionidae</taxon>
        <taxon>Ambleminae</taxon>
        <taxon>Lampsilini</taxon>
        <taxon>Potamilus</taxon>
    </lineage>
</organism>